<evidence type="ECO:0000259" key="2">
    <source>
        <dbReference type="PROSITE" id="PS50110"/>
    </source>
</evidence>
<dbReference type="EMBL" id="DF970155">
    <property type="protein sequence ID" value="GAP65239.1"/>
    <property type="molecule type" value="Genomic_DNA"/>
</dbReference>
<feature type="domain" description="CheW-like" evidence="3">
    <location>
        <begin position="22"/>
        <end position="161"/>
    </location>
</feature>
<dbReference type="STRING" id="1475481.GCA_000953855_00537"/>
<dbReference type="Gene3D" id="2.30.30.40">
    <property type="entry name" value="SH3 Domains"/>
    <property type="match status" value="1"/>
</dbReference>
<keyword evidence="5" id="KW-1185">Reference proteome</keyword>
<dbReference type="PROSITE" id="PS50851">
    <property type="entry name" value="CHEW"/>
    <property type="match status" value="1"/>
</dbReference>
<organism evidence="4">
    <name type="scientific">Mizugakiibacter sediminis</name>
    <dbReference type="NCBI Taxonomy" id="1475481"/>
    <lineage>
        <taxon>Bacteria</taxon>
        <taxon>Pseudomonadati</taxon>
        <taxon>Pseudomonadota</taxon>
        <taxon>Gammaproteobacteria</taxon>
        <taxon>Lysobacterales</taxon>
        <taxon>Rhodanobacteraceae</taxon>
        <taxon>Mizugakiibacter</taxon>
    </lineage>
</organism>
<dbReference type="AlphaFoldDB" id="A0A0K8QK94"/>
<evidence type="ECO:0000256" key="1">
    <source>
        <dbReference type="PROSITE-ProRule" id="PRU00169"/>
    </source>
</evidence>
<dbReference type="PROSITE" id="PS50110">
    <property type="entry name" value="RESPONSE_REGULATORY"/>
    <property type="match status" value="1"/>
</dbReference>
<feature type="modified residue" description="4-aspartylphosphate" evidence="1">
    <location>
        <position position="238"/>
    </location>
</feature>
<dbReference type="Pfam" id="PF00072">
    <property type="entry name" value="Response_reg"/>
    <property type="match status" value="1"/>
</dbReference>
<protein>
    <submittedName>
        <fullName evidence="4">Chemotaxis signal transduction protein</fullName>
    </submittedName>
</protein>
<dbReference type="SMART" id="SM00448">
    <property type="entry name" value="REC"/>
    <property type="match status" value="1"/>
</dbReference>
<evidence type="ECO:0000259" key="3">
    <source>
        <dbReference type="PROSITE" id="PS50851"/>
    </source>
</evidence>
<reference evidence="4" key="1">
    <citation type="submission" date="2015-08" db="EMBL/GenBank/DDBJ databases">
        <title>Complete DNA Sequence of Pseudomonas syringae pv. actinidiae, the Causal Agent of Kiwifruit Canker Disease.</title>
        <authorList>
            <person name="Rikkerink E.H.A."/>
            <person name="Fineran P.C."/>
        </authorList>
    </citation>
    <scope>NUCLEOTIDE SEQUENCE</scope>
    <source>
        <strain evidence="4">SkMP5</strain>
    </source>
</reference>
<keyword evidence="1" id="KW-0597">Phosphoprotein</keyword>
<dbReference type="GO" id="GO:0000160">
    <property type="term" value="P:phosphorelay signal transduction system"/>
    <property type="evidence" value="ECO:0007669"/>
    <property type="project" value="InterPro"/>
</dbReference>
<dbReference type="SMART" id="SM00260">
    <property type="entry name" value="CheW"/>
    <property type="match status" value="1"/>
</dbReference>
<feature type="domain" description="Response regulatory" evidence="2">
    <location>
        <begin position="182"/>
        <end position="305"/>
    </location>
</feature>
<evidence type="ECO:0000313" key="5">
    <source>
        <dbReference type="Proteomes" id="UP000253740"/>
    </source>
</evidence>
<proteinExistence type="predicted"/>
<dbReference type="PANTHER" id="PTHR47233">
    <property type="entry name" value="CHEMOTAXIS PROTEIN CHEV"/>
    <property type="match status" value="1"/>
</dbReference>
<accession>A0A0K8QK94</accession>
<dbReference type="InterPro" id="IPR011006">
    <property type="entry name" value="CheY-like_superfamily"/>
</dbReference>
<dbReference type="Pfam" id="PF01584">
    <property type="entry name" value="CheW"/>
    <property type="match status" value="1"/>
</dbReference>
<dbReference type="InterPro" id="IPR001789">
    <property type="entry name" value="Sig_transdc_resp-reg_receiver"/>
</dbReference>
<dbReference type="GO" id="GO:0006935">
    <property type="term" value="P:chemotaxis"/>
    <property type="evidence" value="ECO:0007669"/>
    <property type="project" value="InterPro"/>
</dbReference>
<dbReference type="InterPro" id="IPR002545">
    <property type="entry name" value="CheW-lke_dom"/>
</dbReference>
<name>A0A0K8QK94_9GAMM</name>
<dbReference type="SUPFAM" id="SSF50341">
    <property type="entry name" value="CheW-like"/>
    <property type="match status" value="1"/>
</dbReference>
<dbReference type="Gene3D" id="2.40.50.180">
    <property type="entry name" value="CheA-289, Domain 4"/>
    <property type="match status" value="1"/>
</dbReference>
<dbReference type="SUPFAM" id="SSF52172">
    <property type="entry name" value="CheY-like"/>
    <property type="match status" value="1"/>
</dbReference>
<dbReference type="Proteomes" id="UP000253740">
    <property type="component" value="Unassembled WGS sequence"/>
</dbReference>
<gene>
    <name evidence="4" type="ORF">MBSD_n0528</name>
</gene>
<dbReference type="PIRSF" id="PIRSF002867">
    <property type="entry name" value="CheV"/>
    <property type="match status" value="1"/>
</dbReference>
<dbReference type="InterPro" id="IPR036061">
    <property type="entry name" value="CheW-like_dom_sf"/>
</dbReference>
<dbReference type="InterPro" id="IPR024181">
    <property type="entry name" value="Chemotax_regulator_CheV"/>
</dbReference>
<sequence length="312" mass="33678">MRMATALLDSVDRFTRLAGHNRAAMLLFRLDGGPRFAINVFKVREVLRCPPLARLPTMHELIAGAFDYRGRTIPVIDLVRAMNYPPLAAPAEAHLIVSEFSRSVQAFLVRDVERIVHCDGAALEAPGHGLGYGARVSAVTRIDGALVAVIDVEQILAEVNGTQAEVSPRLRDAAQRAGARGRVLVADDSAVARRQLVEVLKQMEIECVVAHDGREALAMLREQAALPPAERIALVISDIEMPALDGYALTRAIREDAALAPLKVVLHSSLSGGFNEAMVRNVGADRFIAKFQPDLLAASVLELLQRAGAAAH</sequence>
<dbReference type="Gene3D" id="3.40.50.2300">
    <property type="match status" value="1"/>
</dbReference>
<evidence type="ECO:0000313" key="4">
    <source>
        <dbReference type="EMBL" id="GAP65239.1"/>
    </source>
</evidence>
<dbReference type="PANTHER" id="PTHR47233:SF3">
    <property type="entry name" value="CHEMOTAXIS PROTEIN CHEV"/>
    <property type="match status" value="1"/>
</dbReference>